<sequence length="20" mass="2265">MAGENIRNDELEIPLGMPQH</sequence>
<accession>A0A2K3JRK0</accession>
<feature type="compositionally biased region" description="Basic and acidic residues" evidence="1">
    <location>
        <begin position="1"/>
        <end position="10"/>
    </location>
</feature>
<evidence type="ECO:0000313" key="3">
    <source>
        <dbReference type="Proteomes" id="UP000236291"/>
    </source>
</evidence>
<feature type="non-terminal residue" evidence="2">
    <location>
        <position position="20"/>
    </location>
</feature>
<evidence type="ECO:0000256" key="1">
    <source>
        <dbReference type="SAM" id="MobiDB-lite"/>
    </source>
</evidence>
<name>A0A2K3JRK0_TRIPR</name>
<protein>
    <submittedName>
        <fullName evidence="2">Uncharacterized protein</fullName>
    </submittedName>
</protein>
<organism evidence="2 3">
    <name type="scientific">Trifolium pratense</name>
    <name type="common">Red clover</name>
    <dbReference type="NCBI Taxonomy" id="57577"/>
    <lineage>
        <taxon>Eukaryota</taxon>
        <taxon>Viridiplantae</taxon>
        <taxon>Streptophyta</taxon>
        <taxon>Embryophyta</taxon>
        <taxon>Tracheophyta</taxon>
        <taxon>Spermatophyta</taxon>
        <taxon>Magnoliopsida</taxon>
        <taxon>eudicotyledons</taxon>
        <taxon>Gunneridae</taxon>
        <taxon>Pentapetalae</taxon>
        <taxon>rosids</taxon>
        <taxon>fabids</taxon>
        <taxon>Fabales</taxon>
        <taxon>Fabaceae</taxon>
        <taxon>Papilionoideae</taxon>
        <taxon>50 kb inversion clade</taxon>
        <taxon>NPAAA clade</taxon>
        <taxon>Hologalegina</taxon>
        <taxon>IRL clade</taxon>
        <taxon>Trifolieae</taxon>
        <taxon>Trifolium</taxon>
    </lineage>
</organism>
<dbReference type="AlphaFoldDB" id="A0A2K3JRK0"/>
<evidence type="ECO:0000313" key="2">
    <source>
        <dbReference type="EMBL" id="PNX56664.1"/>
    </source>
</evidence>
<dbReference type="Proteomes" id="UP000236291">
    <property type="component" value="Unassembled WGS sequence"/>
</dbReference>
<reference evidence="2 3" key="2">
    <citation type="journal article" date="2017" name="Front. Plant Sci.">
        <title>Gene Classification and Mining of Molecular Markers Useful in Red Clover (Trifolium pratense) Breeding.</title>
        <authorList>
            <person name="Istvanek J."/>
            <person name="Dluhosova J."/>
            <person name="Dluhos P."/>
            <person name="Patkova L."/>
            <person name="Nedelnik J."/>
            <person name="Repkova J."/>
        </authorList>
    </citation>
    <scope>NUCLEOTIDE SEQUENCE [LARGE SCALE GENOMIC DNA]</scope>
    <source>
        <strain evidence="3">cv. Tatra</strain>
        <tissue evidence="2">Young leaves</tissue>
    </source>
</reference>
<proteinExistence type="predicted"/>
<gene>
    <name evidence="2" type="ORF">L195_g049996</name>
</gene>
<comment type="caution">
    <text evidence="2">The sequence shown here is derived from an EMBL/GenBank/DDBJ whole genome shotgun (WGS) entry which is preliminary data.</text>
</comment>
<feature type="region of interest" description="Disordered" evidence="1">
    <location>
        <begin position="1"/>
        <end position="20"/>
    </location>
</feature>
<reference evidence="2 3" key="1">
    <citation type="journal article" date="2014" name="Am. J. Bot.">
        <title>Genome assembly and annotation for red clover (Trifolium pratense; Fabaceae).</title>
        <authorList>
            <person name="Istvanek J."/>
            <person name="Jaros M."/>
            <person name="Krenek A."/>
            <person name="Repkova J."/>
        </authorList>
    </citation>
    <scope>NUCLEOTIDE SEQUENCE [LARGE SCALE GENOMIC DNA]</scope>
    <source>
        <strain evidence="3">cv. Tatra</strain>
        <tissue evidence="2">Young leaves</tissue>
    </source>
</reference>
<dbReference type="EMBL" id="ASHM01075039">
    <property type="protein sequence ID" value="PNX56664.1"/>
    <property type="molecule type" value="Genomic_DNA"/>
</dbReference>